<proteinExistence type="predicted"/>
<dbReference type="AlphaFoldDB" id="A0A1H5NM22"/>
<dbReference type="EMBL" id="FNTV01000001">
    <property type="protein sequence ID" value="SEF02655.1"/>
    <property type="molecule type" value="Genomic_DNA"/>
</dbReference>
<protein>
    <submittedName>
        <fullName evidence="1">Uncharacterized protein</fullName>
    </submittedName>
</protein>
<name>A0A1H5NM22_9MICC</name>
<reference evidence="1 2" key="1">
    <citation type="submission" date="2016-10" db="EMBL/GenBank/DDBJ databases">
        <authorList>
            <person name="de Groot N.N."/>
        </authorList>
    </citation>
    <scope>NUCLEOTIDE SEQUENCE [LARGE SCALE GENOMIC DNA]</scope>
    <source>
        <strain evidence="1 2">DSM 22274</strain>
    </source>
</reference>
<evidence type="ECO:0000313" key="1">
    <source>
        <dbReference type="EMBL" id="SEF02655.1"/>
    </source>
</evidence>
<sequence>MHSLSTTQLCLTHGHGNLHCLAPALSLGAAINARRRQAKATSASFIQTSQGNPTDAQNALENIRSLSISCRWDASRMPLVNGASLLVIL</sequence>
<evidence type="ECO:0000313" key="2">
    <source>
        <dbReference type="Proteomes" id="UP000182725"/>
    </source>
</evidence>
<gene>
    <name evidence="1" type="ORF">SAMN04489740_3841</name>
</gene>
<dbReference type="Proteomes" id="UP000182725">
    <property type="component" value="Unassembled WGS sequence"/>
</dbReference>
<organism evidence="1 2">
    <name type="scientific">Arthrobacter alpinus</name>
    <dbReference type="NCBI Taxonomy" id="656366"/>
    <lineage>
        <taxon>Bacteria</taxon>
        <taxon>Bacillati</taxon>
        <taxon>Actinomycetota</taxon>
        <taxon>Actinomycetes</taxon>
        <taxon>Micrococcales</taxon>
        <taxon>Micrococcaceae</taxon>
        <taxon>Arthrobacter</taxon>
    </lineage>
</organism>
<accession>A0A1H5NM22</accession>